<protein>
    <submittedName>
        <fullName evidence="2">3-oxoacyl-[acyl-carrier protein] reductase</fullName>
    </submittedName>
</protein>
<proteinExistence type="inferred from homology"/>
<dbReference type="InterPro" id="IPR036291">
    <property type="entry name" value="NAD(P)-bd_dom_sf"/>
</dbReference>
<gene>
    <name evidence="2" type="ORF">C7440_2349</name>
</gene>
<dbReference type="NCBIfam" id="NF005559">
    <property type="entry name" value="PRK07231.1"/>
    <property type="match status" value="1"/>
</dbReference>
<evidence type="ECO:0000313" key="3">
    <source>
        <dbReference type="Proteomes" id="UP000246145"/>
    </source>
</evidence>
<name>A0A2U1CKU9_9BURK</name>
<dbReference type="Gene3D" id="3.40.50.720">
    <property type="entry name" value="NAD(P)-binding Rossmann-like Domain"/>
    <property type="match status" value="1"/>
</dbReference>
<evidence type="ECO:0000256" key="1">
    <source>
        <dbReference type="ARBA" id="ARBA00006484"/>
    </source>
</evidence>
<dbReference type="InterPro" id="IPR020904">
    <property type="entry name" value="Sc_DH/Rdtase_CS"/>
</dbReference>
<dbReference type="Proteomes" id="UP000246145">
    <property type="component" value="Unassembled WGS sequence"/>
</dbReference>
<dbReference type="FunFam" id="3.40.50.720:FF:000084">
    <property type="entry name" value="Short-chain dehydrogenase reductase"/>
    <property type="match status" value="1"/>
</dbReference>
<keyword evidence="3" id="KW-1185">Reference proteome</keyword>
<comment type="similarity">
    <text evidence="1">Belongs to the short-chain dehydrogenases/reductases (SDR) family.</text>
</comment>
<dbReference type="PANTHER" id="PTHR42760">
    <property type="entry name" value="SHORT-CHAIN DEHYDROGENASES/REDUCTASES FAMILY MEMBER"/>
    <property type="match status" value="1"/>
</dbReference>
<dbReference type="GO" id="GO:0016616">
    <property type="term" value="F:oxidoreductase activity, acting on the CH-OH group of donors, NAD or NADP as acceptor"/>
    <property type="evidence" value="ECO:0007669"/>
    <property type="project" value="TreeGrafter"/>
</dbReference>
<dbReference type="PRINTS" id="PR00080">
    <property type="entry name" value="SDRFAMILY"/>
</dbReference>
<dbReference type="PROSITE" id="PS00061">
    <property type="entry name" value="ADH_SHORT"/>
    <property type="match status" value="1"/>
</dbReference>
<comment type="caution">
    <text evidence="2">The sequence shown here is derived from an EMBL/GenBank/DDBJ whole genome shotgun (WGS) entry which is preliminary data.</text>
</comment>
<accession>A0A2U1CKU9</accession>
<dbReference type="AlphaFoldDB" id="A0A2U1CKU9"/>
<sequence>MGSETQQEHPGLKPGMARLEGKVAIVTGANSGIGRATARLFAREGARVLCCDIQQDIRPRIDELIGLDGGSALYAHIDVSRQQDCERMVDMALDRLGGLDILFNNAGGSVRKKAHEFTDAEWHFVLDLNLNSMFRAARAALPHFMKQGSGNIVSNASTRSFMVSPDYSAYCATKAAMMNLTRSLALDYGPYGVRVNCVCPGSIDTPRFRGFPPRSELAGDGPQQEKMRARSIQSTKALHRMGTPEEVAYAVLFLASDESSFITGHGLVIDGGQTIAI</sequence>
<dbReference type="Pfam" id="PF13561">
    <property type="entry name" value="adh_short_C2"/>
    <property type="match status" value="1"/>
</dbReference>
<dbReference type="PRINTS" id="PR00081">
    <property type="entry name" value="GDHRDH"/>
</dbReference>
<dbReference type="InterPro" id="IPR002347">
    <property type="entry name" value="SDR_fam"/>
</dbReference>
<reference evidence="2 3" key="1">
    <citation type="submission" date="2018-04" db="EMBL/GenBank/DDBJ databases">
        <title>Genomic Encyclopedia of Type Strains, Phase IV (KMG-IV): sequencing the most valuable type-strain genomes for metagenomic binning, comparative biology and taxonomic classification.</title>
        <authorList>
            <person name="Goeker M."/>
        </authorList>
    </citation>
    <scope>NUCLEOTIDE SEQUENCE [LARGE SCALE GENOMIC DNA]</scope>
    <source>
        <strain evidence="2 3">DSM 10065</strain>
    </source>
</reference>
<dbReference type="EMBL" id="QEKO01000003">
    <property type="protein sequence ID" value="PVY61621.1"/>
    <property type="molecule type" value="Genomic_DNA"/>
</dbReference>
<organism evidence="2 3">
    <name type="scientific">Pusillimonas noertemannii</name>
    <dbReference type="NCBI Taxonomy" id="305977"/>
    <lineage>
        <taxon>Bacteria</taxon>
        <taxon>Pseudomonadati</taxon>
        <taxon>Pseudomonadota</taxon>
        <taxon>Betaproteobacteria</taxon>
        <taxon>Burkholderiales</taxon>
        <taxon>Alcaligenaceae</taxon>
        <taxon>Pusillimonas</taxon>
    </lineage>
</organism>
<dbReference type="CDD" id="cd05233">
    <property type="entry name" value="SDR_c"/>
    <property type="match status" value="1"/>
</dbReference>
<dbReference type="SUPFAM" id="SSF51735">
    <property type="entry name" value="NAD(P)-binding Rossmann-fold domains"/>
    <property type="match status" value="1"/>
</dbReference>
<dbReference type="RefSeq" id="WP_165832558.1">
    <property type="nucleotide sequence ID" value="NZ_JACCEX010000003.1"/>
</dbReference>
<evidence type="ECO:0000313" key="2">
    <source>
        <dbReference type="EMBL" id="PVY61621.1"/>
    </source>
</evidence>